<keyword evidence="4" id="KW-1185">Reference proteome</keyword>
<dbReference type="InterPro" id="IPR020849">
    <property type="entry name" value="Small_GTPase_Ras-type"/>
</dbReference>
<evidence type="ECO:0000256" key="1">
    <source>
        <dbReference type="ARBA" id="ARBA00022741"/>
    </source>
</evidence>
<dbReference type="EMBL" id="KN728977">
    <property type="protein sequence ID" value="KIH62954.1"/>
    <property type="molecule type" value="Genomic_DNA"/>
</dbReference>
<dbReference type="PROSITE" id="PS51421">
    <property type="entry name" value="RAS"/>
    <property type="match status" value="1"/>
</dbReference>
<dbReference type="Gene3D" id="3.40.50.300">
    <property type="entry name" value="P-loop containing nucleotide triphosphate hydrolases"/>
    <property type="match status" value="1"/>
</dbReference>
<organism evidence="3 4">
    <name type="scientific">Ancylostoma duodenale</name>
    <dbReference type="NCBI Taxonomy" id="51022"/>
    <lineage>
        <taxon>Eukaryota</taxon>
        <taxon>Metazoa</taxon>
        <taxon>Ecdysozoa</taxon>
        <taxon>Nematoda</taxon>
        <taxon>Chromadorea</taxon>
        <taxon>Rhabditida</taxon>
        <taxon>Rhabditina</taxon>
        <taxon>Rhabditomorpha</taxon>
        <taxon>Strongyloidea</taxon>
        <taxon>Ancylostomatidae</taxon>
        <taxon>Ancylostomatinae</taxon>
        <taxon>Ancylostoma</taxon>
    </lineage>
</organism>
<name>A0A0C2GVA8_9BILA</name>
<dbReference type="InterPro" id="IPR001806">
    <property type="entry name" value="Small_GTPase"/>
</dbReference>
<dbReference type="GO" id="GO:0016020">
    <property type="term" value="C:membrane"/>
    <property type="evidence" value="ECO:0007669"/>
    <property type="project" value="InterPro"/>
</dbReference>
<sequence>MRRQYRIAVLGAPACGKTSLIRRFVSNEYSEVYDPTIEDRFKKTVVFQGSSAHLEIVDTAGKI</sequence>
<evidence type="ECO:0000313" key="4">
    <source>
        <dbReference type="Proteomes" id="UP000054047"/>
    </source>
</evidence>
<dbReference type="PANTHER" id="PTHR24070">
    <property type="entry name" value="RAS, DI-RAS, AND RHEB FAMILY MEMBERS OF SMALL GTPASE SUPERFAMILY"/>
    <property type="match status" value="1"/>
</dbReference>
<reference evidence="3 4" key="1">
    <citation type="submission" date="2013-12" db="EMBL/GenBank/DDBJ databases">
        <title>Draft genome of the parsitic nematode Ancylostoma duodenale.</title>
        <authorList>
            <person name="Mitreva M."/>
        </authorList>
    </citation>
    <scope>NUCLEOTIDE SEQUENCE [LARGE SCALE GENOMIC DNA]</scope>
    <source>
        <strain evidence="3 4">Zhejiang</strain>
    </source>
</reference>
<accession>A0A0C2GVA8</accession>
<dbReference type="AlphaFoldDB" id="A0A0C2GVA8"/>
<dbReference type="InterPro" id="IPR005225">
    <property type="entry name" value="Small_GTP-bd"/>
</dbReference>
<dbReference type="OrthoDB" id="265044at2759"/>
<dbReference type="GO" id="GO:0003924">
    <property type="term" value="F:GTPase activity"/>
    <property type="evidence" value="ECO:0007669"/>
    <property type="project" value="InterPro"/>
</dbReference>
<dbReference type="InterPro" id="IPR027417">
    <property type="entry name" value="P-loop_NTPase"/>
</dbReference>
<dbReference type="SUPFAM" id="SSF52540">
    <property type="entry name" value="P-loop containing nucleoside triphosphate hydrolases"/>
    <property type="match status" value="1"/>
</dbReference>
<gene>
    <name evidence="3" type="ORF">ANCDUO_06758</name>
</gene>
<evidence type="ECO:0008006" key="5">
    <source>
        <dbReference type="Google" id="ProtNLM"/>
    </source>
</evidence>
<evidence type="ECO:0000313" key="3">
    <source>
        <dbReference type="EMBL" id="KIH62954.1"/>
    </source>
</evidence>
<keyword evidence="1" id="KW-0547">Nucleotide-binding</keyword>
<dbReference type="Proteomes" id="UP000054047">
    <property type="component" value="Unassembled WGS sequence"/>
</dbReference>
<dbReference type="NCBIfam" id="TIGR00231">
    <property type="entry name" value="small_GTP"/>
    <property type="match status" value="1"/>
</dbReference>
<dbReference type="GO" id="GO:0007165">
    <property type="term" value="P:signal transduction"/>
    <property type="evidence" value="ECO:0007669"/>
    <property type="project" value="InterPro"/>
</dbReference>
<protein>
    <recommendedName>
        <fullName evidence="5">Ras family protein</fullName>
    </recommendedName>
</protein>
<dbReference type="PRINTS" id="PR00449">
    <property type="entry name" value="RASTRNSFRMNG"/>
</dbReference>
<dbReference type="Pfam" id="PF00071">
    <property type="entry name" value="Ras"/>
    <property type="match status" value="1"/>
</dbReference>
<dbReference type="GO" id="GO:0005525">
    <property type="term" value="F:GTP binding"/>
    <property type="evidence" value="ECO:0007669"/>
    <property type="project" value="UniProtKB-KW"/>
</dbReference>
<proteinExistence type="predicted"/>
<keyword evidence="2" id="KW-0342">GTP-binding</keyword>
<evidence type="ECO:0000256" key="2">
    <source>
        <dbReference type="ARBA" id="ARBA00023134"/>
    </source>
</evidence>